<evidence type="ECO:0000259" key="8">
    <source>
        <dbReference type="PROSITE" id="PS50885"/>
    </source>
</evidence>
<organism evidence="9 10">
    <name type="scientific">Litoribrevibacter euphylliae</name>
    <dbReference type="NCBI Taxonomy" id="1834034"/>
    <lineage>
        <taxon>Bacteria</taxon>
        <taxon>Pseudomonadati</taxon>
        <taxon>Pseudomonadota</taxon>
        <taxon>Gammaproteobacteria</taxon>
        <taxon>Oceanospirillales</taxon>
        <taxon>Oceanospirillaceae</taxon>
        <taxon>Litoribrevibacter</taxon>
    </lineage>
</organism>
<comment type="subcellular location">
    <subcellularLocation>
        <location evidence="1">Membrane</location>
    </subcellularLocation>
</comment>
<dbReference type="Gene3D" id="3.30.450.20">
    <property type="entry name" value="PAS domain"/>
    <property type="match status" value="1"/>
</dbReference>
<dbReference type="EMBL" id="JBHRSZ010000004">
    <property type="protein sequence ID" value="MFC3151524.1"/>
    <property type="molecule type" value="Genomic_DNA"/>
</dbReference>
<dbReference type="Pfam" id="PF00015">
    <property type="entry name" value="MCPsignal"/>
    <property type="match status" value="1"/>
</dbReference>
<dbReference type="PROSITE" id="PS50111">
    <property type="entry name" value="CHEMOTAXIS_TRANSDUC_2"/>
    <property type="match status" value="1"/>
</dbReference>
<keyword evidence="10" id="KW-1185">Reference proteome</keyword>
<evidence type="ECO:0000256" key="4">
    <source>
        <dbReference type="PROSITE-ProRule" id="PRU00284"/>
    </source>
</evidence>
<proteinExistence type="inferred from homology"/>
<keyword evidence="2 4" id="KW-0807">Transducer</keyword>
<name>A0ABV7HFM8_9GAMM</name>
<dbReference type="Pfam" id="PF00672">
    <property type="entry name" value="HAMP"/>
    <property type="match status" value="1"/>
</dbReference>
<dbReference type="InterPro" id="IPR003660">
    <property type="entry name" value="HAMP_dom"/>
</dbReference>
<dbReference type="PANTHER" id="PTHR32089">
    <property type="entry name" value="METHYL-ACCEPTING CHEMOTAXIS PROTEIN MCPB"/>
    <property type="match status" value="1"/>
</dbReference>
<accession>A0ABV7HFM8</accession>
<evidence type="ECO:0000259" key="7">
    <source>
        <dbReference type="PROSITE" id="PS50111"/>
    </source>
</evidence>
<gene>
    <name evidence="9" type="ORF">ACFOEK_10845</name>
</gene>
<keyword evidence="6" id="KW-1133">Transmembrane helix</keyword>
<evidence type="ECO:0000256" key="5">
    <source>
        <dbReference type="SAM" id="MobiDB-lite"/>
    </source>
</evidence>
<protein>
    <submittedName>
        <fullName evidence="9">Methyl-accepting chemotaxis protein</fullName>
    </submittedName>
</protein>
<evidence type="ECO:0000256" key="6">
    <source>
        <dbReference type="SAM" id="Phobius"/>
    </source>
</evidence>
<evidence type="ECO:0000313" key="9">
    <source>
        <dbReference type="EMBL" id="MFC3151524.1"/>
    </source>
</evidence>
<dbReference type="Proteomes" id="UP001595476">
    <property type="component" value="Unassembled WGS sequence"/>
</dbReference>
<dbReference type="SMART" id="SM00304">
    <property type="entry name" value="HAMP"/>
    <property type="match status" value="2"/>
</dbReference>
<feature type="region of interest" description="Disordered" evidence="5">
    <location>
        <begin position="445"/>
        <end position="464"/>
    </location>
</feature>
<feature type="domain" description="Methyl-accepting transducer" evidence="7">
    <location>
        <begin position="439"/>
        <end position="675"/>
    </location>
</feature>
<dbReference type="CDD" id="cd11386">
    <property type="entry name" value="MCP_signal"/>
    <property type="match status" value="1"/>
</dbReference>
<reference evidence="10" key="1">
    <citation type="journal article" date="2019" name="Int. J. Syst. Evol. Microbiol.">
        <title>The Global Catalogue of Microorganisms (GCM) 10K type strain sequencing project: providing services to taxonomists for standard genome sequencing and annotation.</title>
        <authorList>
            <consortium name="The Broad Institute Genomics Platform"/>
            <consortium name="The Broad Institute Genome Sequencing Center for Infectious Disease"/>
            <person name="Wu L."/>
            <person name="Ma J."/>
        </authorList>
    </citation>
    <scope>NUCLEOTIDE SEQUENCE [LARGE SCALE GENOMIC DNA]</scope>
    <source>
        <strain evidence="10">KCTC 52438</strain>
    </source>
</reference>
<dbReference type="PANTHER" id="PTHR32089:SF117">
    <property type="entry name" value="METHYL ACCEPTING SENSORY TRANSDUCER WITH CACHE_1 SMALL MOLECULE BINDING DOMAIN"/>
    <property type="match status" value="1"/>
</dbReference>
<feature type="domain" description="HAMP" evidence="8">
    <location>
        <begin position="380"/>
        <end position="434"/>
    </location>
</feature>
<dbReference type="CDD" id="cd06225">
    <property type="entry name" value="HAMP"/>
    <property type="match status" value="1"/>
</dbReference>
<feature type="transmembrane region" description="Helical" evidence="6">
    <location>
        <begin position="361"/>
        <end position="383"/>
    </location>
</feature>
<keyword evidence="6" id="KW-0812">Transmembrane</keyword>
<evidence type="ECO:0000313" key="10">
    <source>
        <dbReference type="Proteomes" id="UP001595476"/>
    </source>
</evidence>
<dbReference type="RefSeq" id="WP_386720445.1">
    <property type="nucleotide sequence ID" value="NZ_JBHRSZ010000004.1"/>
</dbReference>
<comment type="similarity">
    <text evidence="3">Belongs to the methyl-accepting chemotaxis (MCP) protein family.</text>
</comment>
<dbReference type="SUPFAM" id="SSF58104">
    <property type="entry name" value="Methyl-accepting chemotaxis protein (MCP) signaling domain"/>
    <property type="match status" value="1"/>
</dbReference>
<evidence type="ECO:0000256" key="2">
    <source>
        <dbReference type="ARBA" id="ARBA00023224"/>
    </source>
</evidence>
<dbReference type="CDD" id="cd12913">
    <property type="entry name" value="PDC1_MCP_like"/>
    <property type="match status" value="1"/>
</dbReference>
<sequence>MGSLKAMSLKKKLLATIILLLVSIILILSVNLGRVLVSLKEEVVSQTGEAMEHQIQARLKSEAGSFAYKISNFINRSYQLPQTVARVLKDSMSPDRIAFDREQVNQLVSSVLEENKQVSSIYAQFEKNGYDQMDSMFVNSGAIHSVENTGTLEIYWVRNPDGSLEQQKVEDSSEKYADTRDEFGIREAEWYLCAKDSLKPCAMEPYLYEISDDYSEMMTSLTAPVVFSGAFKGLVGVDVNLPIFQKMTDELSAKLFNGQGRVTVLSSMGFVVSSSHYKDKLSRPLKESHPNYSDELLTVYQSQETVVKDGMFLVGYPINIEASNSTWSVLLEVPVDVAMASKHELTDFIADQVASIITQQMMISLIVGVVGLIVMVLLIASITKPIGQLNRAMRNLASADGDLTQTINLDTHAELIELSGNVNLFIEKLRTMINKLKTAGTNARSLSADSKEISEQTDQETSQQLGEISSVVTATNEMSATAHEVSRFATEASENASNASDEIQNSAKTLSSSVEMVKALTDDMQQASNSISQVAARSEDIHRILDVIRSIAEQTNLLALNAAIEAARAGEQGRGFAVVADEVRSLASKTQSSTEEINDMIQSLQGEVNSAVSIIESGTSKAQEAMERTQTSYESLHGVSKDIIVISDHITQVATAAEEQSSVSEEINKNLTILGEASSALSELGKRSSDISDQLQSHMDEVEHQLSQLKT</sequence>
<dbReference type="Gene3D" id="1.10.287.950">
    <property type="entry name" value="Methyl-accepting chemotaxis protein"/>
    <property type="match status" value="1"/>
</dbReference>
<comment type="caution">
    <text evidence="9">The sequence shown here is derived from an EMBL/GenBank/DDBJ whole genome shotgun (WGS) entry which is preliminary data.</text>
</comment>
<dbReference type="SMART" id="SM00283">
    <property type="entry name" value="MA"/>
    <property type="match status" value="1"/>
</dbReference>
<dbReference type="PROSITE" id="PS50885">
    <property type="entry name" value="HAMP"/>
    <property type="match status" value="1"/>
</dbReference>
<evidence type="ECO:0000256" key="1">
    <source>
        <dbReference type="ARBA" id="ARBA00004370"/>
    </source>
</evidence>
<keyword evidence="6" id="KW-0472">Membrane</keyword>
<evidence type="ECO:0000256" key="3">
    <source>
        <dbReference type="ARBA" id="ARBA00029447"/>
    </source>
</evidence>
<dbReference type="InterPro" id="IPR004089">
    <property type="entry name" value="MCPsignal_dom"/>
</dbReference>